<reference evidence="1 2" key="1">
    <citation type="submission" date="2018-06" db="EMBL/GenBank/DDBJ databases">
        <authorList>
            <consortium name="Pathogen Informatics"/>
            <person name="Doyle S."/>
        </authorList>
    </citation>
    <scope>NUCLEOTIDE SEQUENCE [LARGE SCALE GENOMIC DNA]</scope>
    <source>
        <strain evidence="1 2">NCTC12157</strain>
    </source>
</reference>
<evidence type="ECO:0000313" key="2">
    <source>
        <dbReference type="Proteomes" id="UP000254304"/>
    </source>
</evidence>
<proteinExistence type="predicted"/>
<protein>
    <submittedName>
        <fullName evidence="1">Uncharacterized protein</fullName>
    </submittedName>
</protein>
<dbReference type="Proteomes" id="UP000254304">
    <property type="component" value="Unassembled WGS sequence"/>
</dbReference>
<dbReference type="AlphaFoldDB" id="A0A377NF08"/>
<gene>
    <name evidence="1" type="ORF">NCTC12157_03251</name>
</gene>
<organism evidence="1 2">
    <name type="scientific">Ewingella americana</name>
    <dbReference type="NCBI Taxonomy" id="41202"/>
    <lineage>
        <taxon>Bacteria</taxon>
        <taxon>Pseudomonadati</taxon>
        <taxon>Pseudomonadota</taxon>
        <taxon>Gammaproteobacteria</taxon>
        <taxon>Enterobacterales</taxon>
        <taxon>Yersiniaceae</taxon>
        <taxon>Ewingella</taxon>
    </lineage>
</organism>
<dbReference type="EMBL" id="UGGO01000001">
    <property type="protein sequence ID" value="STQ45515.1"/>
    <property type="molecule type" value="Genomic_DNA"/>
</dbReference>
<sequence>MSDYAKEEKTAVNKSRVSVNNFYRKIEIDPEINMKT</sequence>
<accession>A0A377NF08</accession>
<name>A0A377NF08_9GAMM</name>
<evidence type="ECO:0000313" key="1">
    <source>
        <dbReference type="EMBL" id="STQ45515.1"/>
    </source>
</evidence>